<dbReference type="PANTHER" id="PTHR46254:SF3">
    <property type="entry name" value="SECRETED PROTEIN"/>
    <property type="match status" value="1"/>
</dbReference>
<accession>A0A8I5NXI5</accession>
<dbReference type="Proteomes" id="UP000028761">
    <property type="component" value="Chromosome 12"/>
</dbReference>
<dbReference type="PRINTS" id="PR02045">
    <property type="entry name" value="F138DOMAIN"/>
</dbReference>
<sequence>MHLPQAGVRCHDLSSLQSPLPGFKRFSCLSHPSSWDYRRPPPPLDIFVFLVEVGFHHVGQAGLELLTLNDPPTSATQSAGIIGMSHYAWPRVDFSMNIC</sequence>
<protein>
    <submittedName>
        <fullName evidence="1">Uncharacterized protein</fullName>
    </submittedName>
</protein>
<dbReference type="AlphaFoldDB" id="A0A8I5NXI5"/>
<reference evidence="1" key="3">
    <citation type="submission" date="2025-09" db="UniProtKB">
        <authorList>
            <consortium name="Ensembl"/>
        </authorList>
    </citation>
    <scope>IDENTIFICATION</scope>
</reference>
<evidence type="ECO:0000313" key="1">
    <source>
        <dbReference type="Ensembl" id="ENSPANP00000055410.1"/>
    </source>
</evidence>
<organism evidence="1 2">
    <name type="scientific">Papio anubis</name>
    <name type="common">Olive baboon</name>
    <dbReference type="NCBI Taxonomy" id="9555"/>
    <lineage>
        <taxon>Eukaryota</taxon>
        <taxon>Metazoa</taxon>
        <taxon>Chordata</taxon>
        <taxon>Craniata</taxon>
        <taxon>Vertebrata</taxon>
        <taxon>Euteleostomi</taxon>
        <taxon>Mammalia</taxon>
        <taxon>Eutheria</taxon>
        <taxon>Euarchontoglires</taxon>
        <taxon>Primates</taxon>
        <taxon>Haplorrhini</taxon>
        <taxon>Catarrhini</taxon>
        <taxon>Cercopithecidae</taxon>
        <taxon>Cercopithecinae</taxon>
        <taxon>Papio</taxon>
    </lineage>
</organism>
<dbReference type="GeneTree" id="ENSGT00940000164709"/>
<name>A0A8I5NXI5_PAPAN</name>
<keyword evidence="2" id="KW-1185">Reference proteome</keyword>
<evidence type="ECO:0000313" key="2">
    <source>
        <dbReference type="Proteomes" id="UP000028761"/>
    </source>
</evidence>
<proteinExistence type="predicted"/>
<reference evidence="1" key="2">
    <citation type="submission" date="2025-08" db="UniProtKB">
        <authorList>
            <consortium name="Ensembl"/>
        </authorList>
    </citation>
    <scope>IDENTIFICATION</scope>
</reference>
<dbReference type="Ensembl" id="ENSPANT00000067915.1">
    <property type="protein sequence ID" value="ENSPANP00000055410.1"/>
    <property type="gene ID" value="ENSPANG00000046992.1"/>
</dbReference>
<reference evidence="1 2" key="1">
    <citation type="submission" date="2012-03" db="EMBL/GenBank/DDBJ databases">
        <title>Whole Genome Assembly of Papio anubis.</title>
        <authorList>
            <person name="Liu Y.L."/>
            <person name="Abraham K.A."/>
            <person name="Akbar H.A."/>
            <person name="Ali S.A."/>
            <person name="Anosike U.A."/>
            <person name="Aqrawi P.A."/>
            <person name="Arias F.A."/>
            <person name="Attaway T.A."/>
            <person name="Awwad R.A."/>
            <person name="Babu C.B."/>
            <person name="Bandaranaike D.B."/>
            <person name="Battles P.B."/>
            <person name="Bell A.B."/>
            <person name="Beltran B.B."/>
            <person name="Berhane-Mersha D.B."/>
            <person name="Bess C.B."/>
            <person name="Bickham C.B."/>
            <person name="Bolden T.B."/>
            <person name="Carter K.C."/>
            <person name="Chau D.C."/>
            <person name="Chavez A.C."/>
            <person name="Clerc-Blankenburg K.C."/>
            <person name="Coyle M.C."/>
            <person name="Dao M.D."/>
            <person name="Davila M.L.D."/>
            <person name="Davy-Carroll L.D."/>
            <person name="Denson S.D."/>
            <person name="Dinh H.D."/>
            <person name="Fernandez S.F."/>
            <person name="Fernando P.F."/>
            <person name="Forbes L.F."/>
            <person name="Francis C.F."/>
            <person name="Francisco L.F."/>
            <person name="Fu Q.F."/>
            <person name="Garcia-Iii R.G."/>
            <person name="Garrett T.G."/>
            <person name="Gross S.G."/>
            <person name="Gubbala S.G."/>
            <person name="Hirani K.H."/>
            <person name="Hogues M.H."/>
            <person name="Hollins B.H."/>
            <person name="Jackson L.J."/>
            <person name="Javaid M.J."/>
            <person name="Jhangiani S.J."/>
            <person name="Johnson A.J."/>
            <person name="Johnson B.J."/>
            <person name="Jones J.J."/>
            <person name="Joshi V.J."/>
            <person name="Kalu J.K."/>
            <person name="Khan N.K."/>
            <person name="Korchina V.K."/>
            <person name="Kovar C.K."/>
            <person name="Lago L.L."/>
            <person name="Lara F.L."/>
            <person name="Le T.-K.L."/>
            <person name="Lee S.L."/>
            <person name="Legall-Iii F.L."/>
            <person name="Lemon S.L."/>
            <person name="Liu J.L."/>
            <person name="Liu Y.-S.L."/>
            <person name="Liyanage D.L."/>
            <person name="Lopez J.L."/>
            <person name="Lorensuhewa L.L."/>
            <person name="Mata R.M."/>
            <person name="Mathew T.M."/>
            <person name="Mercado C.M."/>
            <person name="Mercado I.M."/>
            <person name="Morales K.M."/>
            <person name="Morgan M.M."/>
            <person name="Munidasa M.M."/>
            <person name="Ngo D.N."/>
            <person name="Nguyen L.N."/>
            <person name="Nguyen T.N."/>
            <person name="Nguyen N.N."/>
            <person name="Obregon M.O."/>
            <person name="Okwuonu G.O."/>
            <person name="Ongeri F.O."/>
            <person name="Onwere C.O."/>
            <person name="Osifeso I.O."/>
            <person name="Parra A.P."/>
            <person name="Patil S.P."/>
            <person name="Perez A.P."/>
            <person name="Perez Y.P."/>
            <person name="Pham C.P."/>
            <person name="Pu L.-L.P."/>
            <person name="Puazo M.P."/>
            <person name="Quiroz J.Q."/>
            <person name="Rouhana J.R."/>
            <person name="Ruiz M.R."/>
            <person name="Ruiz S.-J.R."/>
            <person name="Saada N.S."/>
            <person name="Santibanez J.S."/>
            <person name="Scheel M.S."/>
            <person name="Schneider B.S."/>
            <person name="Simmons D.S."/>
            <person name="Sisson I.S."/>
            <person name="Tang L.-Y.T."/>
            <person name="Thornton R.T."/>
            <person name="Tisius J.T."/>
            <person name="Toledanes G.T."/>
            <person name="Trejos Z.T."/>
            <person name="Usmani K.U."/>
            <person name="Varghese R.V."/>
            <person name="Vattathil S.V."/>
            <person name="Vee V.V."/>
            <person name="Walker D.W."/>
            <person name="Weissenberger G.W."/>
            <person name="White C.W."/>
            <person name="Williams A.W."/>
            <person name="Woodworth J.W."/>
            <person name="Wright R.W."/>
            <person name="Zhu Y.Z."/>
            <person name="Han Y.H."/>
            <person name="Newsham I.N."/>
            <person name="Nazareth L.N."/>
            <person name="Worley K.W."/>
            <person name="Muzny D.M."/>
            <person name="Rogers J.R."/>
            <person name="Gibbs R.G."/>
        </authorList>
    </citation>
    <scope>NUCLEOTIDE SEQUENCE [LARGE SCALE GENOMIC DNA]</scope>
</reference>
<dbReference type="PANTHER" id="PTHR46254">
    <property type="entry name" value="PROTEIN GVQW1-RELATED"/>
    <property type="match status" value="1"/>
</dbReference>